<comment type="caution">
    <text evidence="1">The sequence shown here is derived from an EMBL/GenBank/DDBJ whole genome shotgun (WGS) entry which is preliminary data.</text>
</comment>
<accession>A0A9P0Q3A6</accession>
<organism evidence="1 2">
    <name type="scientific">Acanthoscelides obtectus</name>
    <name type="common">Bean weevil</name>
    <name type="synonym">Bruchus obtectus</name>
    <dbReference type="NCBI Taxonomy" id="200917"/>
    <lineage>
        <taxon>Eukaryota</taxon>
        <taxon>Metazoa</taxon>
        <taxon>Ecdysozoa</taxon>
        <taxon>Arthropoda</taxon>
        <taxon>Hexapoda</taxon>
        <taxon>Insecta</taxon>
        <taxon>Pterygota</taxon>
        <taxon>Neoptera</taxon>
        <taxon>Endopterygota</taxon>
        <taxon>Coleoptera</taxon>
        <taxon>Polyphaga</taxon>
        <taxon>Cucujiformia</taxon>
        <taxon>Chrysomeloidea</taxon>
        <taxon>Chrysomelidae</taxon>
        <taxon>Bruchinae</taxon>
        <taxon>Bruchini</taxon>
        <taxon>Acanthoscelides</taxon>
    </lineage>
</organism>
<evidence type="ECO:0000313" key="2">
    <source>
        <dbReference type="Proteomes" id="UP001152888"/>
    </source>
</evidence>
<protein>
    <submittedName>
        <fullName evidence="1">Uncharacterized protein</fullName>
    </submittedName>
</protein>
<evidence type="ECO:0000313" key="1">
    <source>
        <dbReference type="EMBL" id="CAH2009087.1"/>
    </source>
</evidence>
<dbReference type="Proteomes" id="UP001152888">
    <property type="component" value="Unassembled WGS sequence"/>
</dbReference>
<dbReference type="EMBL" id="CAKOFQ010007854">
    <property type="protein sequence ID" value="CAH2009087.1"/>
    <property type="molecule type" value="Genomic_DNA"/>
</dbReference>
<name>A0A9P0Q3A6_ACAOB</name>
<keyword evidence="2" id="KW-1185">Reference proteome</keyword>
<sequence length="82" mass="9425">MRKGCKVSERRVHFERHFGCLRKYALPRASESFGGSIAFTQKLPLVSYLQKSRLGSARLRKGWRDGNNEIRNKTGKLMNCPV</sequence>
<reference evidence="1" key="1">
    <citation type="submission" date="2022-03" db="EMBL/GenBank/DDBJ databases">
        <authorList>
            <person name="Sayadi A."/>
        </authorList>
    </citation>
    <scope>NUCLEOTIDE SEQUENCE</scope>
</reference>
<dbReference type="AlphaFoldDB" id="A0A9P0Q3A6"/>
<gene>
    <name evidence="1" type="ORF">ACAOBT_LOCUS30610</name>
</gene>
<proteinExistence type="predicted"/>